<name>A0AAN6TTD1_9PEZI</name>
<dbReference type="EMBL" id="MU853239">
    <property type="protein sequence ID" value="KAK4120377.1"/>
    <property type="molecule type" value="Genomic_DNA"/>
</dbReference>
<proteinExistence type="predicted"/>
<dbReference type="AlphaFoldDB" id="A0AAN6TTD1"/>
<evidence type="ECO:0000256" key="1">
    <source>
        <dbReference type="SAM" id="MobiDB-lite"/>
    </source>
</evidence>
<feature type="region of interest" description="Disordered" evidence="1">
    <location>
        <begin position="58"/>
        <end position="77"/>
    </location>
</feature>
<evidence type="ECO:0000313" key="2">
    <source>
        <dbReference type="EMBL" id="KAK4120377.1"/>
    </source>
</evidence>
<feature type="region of interest" description="Disordered" evidence="1">
    <location>
        <begin position="1"/>
        <end position="21"/>
    </location>
</feature>
<organism evidence="2 3">
    <name type="scientific">Parathielavia appendiculata</name>
    <dbReference type="NCBI Taxonomy" id="2587402"/>
    <lineage>
        <taxon>Eukaryota</taxon>
        <taxon>Fungi</taxon>
        <taxon>Dikarya</taxon>
        <taxon>Ascomycota</taxon>
        <taxon>Pezizomycotina</taxon>
        <taxon>Sordariomycetes</taxon>
        <taxon>Sordariomycetidae</taxon>
        <taxon>Sordariales</taxon>
        <taxon>Chaetomiaceae</taxon>
        <taxon>Parathielavia</taxon>
    </lineage>
</organism>
<comment type="caution">
    <text evidence="2">The sequence shown here is derived from an EMBL/GenBank/DDBJ whole genome shotgun (WGS) entry which is preliminary data.</text>
</comment>
<reference evidence="2" key="1">
    <citation type="journal article" date="2023" name="Mol. Phylogenet. Evol.">
        <title>Genome-scale phylogeny and comparative genomics of the fungal order Sordariales.</title>
        <authorList>
            <person name="Hensen N."/>
            <person name="Bonometti L."/>
            <person name="Westerberg I."/>
            <person name="Brannstrom I.O."/>
            <person name="Guillou S."/>
            <person name="Cros-Aarteil S."/>
            <person name="Calhoun S."/>
            <person name="Haridas S."/>
            <person name="Kuo A."/>
            <person name="Mondo S."/>
            <person name="Pangilinan J."/>
            <person name="Riley R."/>
            <person name="LaButti K."/>
            <person name="Andreopoulos B."/>
            <person name="Lipzen A."/>
            <person name="Chen C."/>
            <person name="Yan M."/>
            <person name="Daum C."/>
            <person name="Ng V."/>
            <person name="Clum A."/>
            <person name="Steindorff A."/>
            <person name="Ohm R.A."/>
            <person name="Martin F."/>
            <person name="Silar P."/>
            <person name="Natvig D.O."/>
            <person name="Lalanne C."/>
            <person name="Gautier V."/>
            <person name="Ament-Velasquez S.L."/>
            <person name="Kruys A."/>
            <person name="Hutchinson M.I."/>
            <person name="Powell A.J."/>
            <person name="Barry K."/>
            <person name="Miller A.N."/>
            <person name="Grigoriev I.V."/>
            <person name="Debuchy R."/>
            <person name="Gladieux P."/>
            <person name="Hiltunen Thoren M."/>
            <person name="Johannesson H."/>
        </authorList>
    </citation>
    <scope>NUCLEOTIDE SEQUENCE</scope>
    <source>
        <strain evidence="2">CBS 731.68</strain>
    </source>
</reference>
<gene>
    <name evidence="2" type="ORF">N657DRAFT_649161</name>
</gene>
<dbReference type="RefSeq" id="XP_062644148.1">
    <property type="nucleotide sequence ID" value="XM_062793668.1"/>
</dbReference>
<dbReference type="GeneID" id="87830437"/>
<evidence type="ECO:0000313" key="3">
    <source>
        <dbReference type="Proteomes" id="UP001302602"/>
    </source>
</evidence>
<dbReference type="Proteomes" id="UP001302602">
    <property type="component" value="Unassembled WGS sequence"/>
</dbReference>
<accession>A0AAN6TTD1</accession>
<reference evidence="2" key="2">
    <citation type="submission" date="2023-05" db="EMBL/GenBank/DDBJ databases">
        <authorList>
            <consortium name="Lawrence Berkeley National Laboratory"/>
            <person name="Steindorff A."/>
            <person name="Hensen N."/>
            <person name="Bonometti L."/>
            <person name="Westerberg I."/>
            <person name="Brannstrom I.O."/>
            <person name="Guillou S."/>
            <person name="Cros-Aarteil S."/>
            <person name="Calhoun S."/>
            <person name="Haridas S."/>
            <person name="Kuo A."/>
            <person name="Mondo S."/>
            <person name="Pangilinan J."/>
            <person name="Riley R."/>
            <person name="Labutti K."/>
            <person name="Andreopoulos B."/>
            <person name="Lipzen A."/>
            <person name="Chen C."/>
            <person name="Yanf M."/>
            <person name="Daum C."/>
            <person name="Ng V."/>
            <person name="Clum A."/>
            <person name="Ohm R."/>
            <person name="Martin F."/>
            <person name="Silar P."/>
            <person name="Natvig D."/>
            <person name="Lalanne C."/>
            <person name="Gautier V."/>
            <person name="Ament-Velasquez S.L."/>
            <person name="Kruys A."/>
            <person name="Hutchinson M.I."/>
            <person name="Powell A.J."/>
            <person name="Barry K."/>
            <person name="Miller A.N."/>
            <person name="Grigoriev I.V."/>
            <person name="Debuchy R."/>
            <person name="Gladieux P."/>
            <person name="Thoren M.H."/>
            <person name="Johannesson H."/>
        </authorList>
    </citation>
    <scope>NUCLEOTIDE SEQUENCE</scope>
    <source>
        <strain evidence="2">CBS 731.68</strain>
    </source>
</reference>
<keyword evidence="3" id="KW-1185">Reference proteome</keyword>
<sequence>MEQSRVCRRNANQGECDRSYTSTVQPSHVWPAFEGYSLADVSVLSVIAMPSTTLDFENGSHCPIRPQDGSSMGPQDRRRGAAINISSTDYCANELAEWVTGNPVPTNRSPGGQPVITMETDEFSQRFIAALGKIEEDA</sequence>
<protein>
    <submittedName>
        <fullName evidence="2">Uncharacterized protein</fullName>
    </submittedName>
</protein>